<keyword evidence="1" id="KW-0812">Transmembrane</keyword>
<accession>A0ABM7GEJ7</accession>
<evidence type="ECO:0000313" key="3">
    <source>
        <dbReference type="Proteomes" id="UP000289555"/>
    </source>
</evidence>
<gene>
    <name evidence="2" type="ORF">HORIV_29270</name>
</gene>
<sequence length="170" mass="18401">MARSSEKNQSATPYIDYRYFLFEGTFMHQAVRRWLTGAVVGVSIVSLSGCGTLFHPERKGQLSGDIDPVIAVANGVGLLFFIVPGVIAYAVDFSNGTIYLPGRNSASVDVHHLDDAMDVASLEKLLSETAGQPVSLESELVMIEEMNSLDEALAMVRMSGVLDQEKLSAM</sequence>
<dbReference type="EMBL" id="AP019416">
    <property type="protein sequence ID" value="BBI50506.1"/>
    <property type="molecule type" value="Genomic_DNA"/>
</dbReference>
<keyword evidence="3" id="KW-1185">Reference proteome</keyword>
<protein>
    <submittedName>
        <fullName evidence="2">Uncharacterized protein</fullName>
    </submittedName>
</protein>
<evidence type="ECO:0000256" key="1">
    <source>
        <dbReference type="SAM" id="Phobius"/>
    </source>
</evidence>
<name>A0ABM7GEJ7_9GAMM</name>
<evidence type="ECO:0000313" key="2">
    <source>
        <dbReference type="EMBL" id="BBI50506.1"/>
    </source>
</evidence>
<keyword evidence="1" id="KW-1133">Transmembrane helix</keyword>
<feature type="transmembrane region" description="Helical" evidence="1">
    <location>
        <begin position="69"/>
        <end position="91"/>
    </location>
</feature>
<dbReference type="Proteomes" id="UP000289555">
    <property type="component" value="Chromosome"/>
</dbReference>
<reference evidence="3" key="1">
    <citation type="journal article" date="2019" name="Microbiol. Resour. Announc.">
        <title>Complete Genome Sequence of Halomonas olivaria, a Moderately Halophilic Bacterium Isolated from Olive Processing Effluents, Obtained by Nanopore Sequencing.</title>
        <authorList>
            <person name="Nagata S."/>
            <person name="Ii K.M."/>
            <person name="Tsukimi T."/>
            <person name="Miura M.C."/>
            <person name="Galipon J."/>
            <person name="Arakawa K."/>
        </authorList>
    </citation>
    <scope>NUCLEOTIDE SEQUENCE [LARGE SCALE GENOMIC DNA]</scope>
    <source>
        <strain evidence="3">TYRC17</strain>
    </source>
</reference>
<feature type="transmembrane region" description="Helical" evidence="1">
    <location>
        <begin position="34"/>
        <end position="54"/>
    </location>
</feature>
<organism evidence="2 3">
    <name type="scientific">Vreelandella olivaria</name>
    <dbReference type="NCBI Taxonomy" id="390919"/>
    <lineage>
        <taxon>Bacteria</taxon>
        <taxon>Pseudomonadati</taxon>
        <taxon>Pseudomonadota</taxon>
        <taxon>Gammaproteobacteria</taxon>
        <taxon>Oceanospirillales</taxon>
        <taxon>Halomonadaceae</taxon>
        <taxon>Vreelandella</taxon>
    </lineage>
</organism>
<proteinExistence type="predicted"/>
<keyword evidence="1" id="KW-0472">Membrane</keyword>